<feature type="transmembrane region" description="Helical" evidence="5">
    <location>
        <begin position="307"/>
        <end position="327"/>
    </location>
</feature>
<feature type="transmembrane region" description="Helical" evidence="5">
    <location>
        <begin position="30"/>
        <end position="52"/>
    </location>
</feature>
<comment type="subcellular location">
    <subcellularLocation>
        <location evidence="1">Membrane</location>
        <topology evidence="1">Multi-pass membrane protein</topology>
    </subcellularLocation>
</comment>
<proteinExistence type="predicted"/>
<reference evidence="7 8" key="1">
    <citation type="journal article" date="2019" name="Int. J. Syst. Evol. Microbiol.">
        <title>The Global Catalogue of Microorganisms (GCM) 10K type strain sequencing project: providing services to taxonomists for standard genome sequencing and annotation.</title>
        <authorList>
            <consortium name="The Broad Institute Genomics Platform"/>
            <consortium name="The Broad Institute Genome Sequencing Center for Infectious Disease"/>
            <person name="Wu L."/>
            <person name="Ma J."/>
        </authorList>
    </citation>
    <scope>NUCLEOTIDE SEQUENCE [LARGE SCALE GENOMIC DNA]</scope>
    <source>
        <strain evidence="7 8">JCM 15749</strain>
    </source>
</reference>
<dbReference type="Proteomes" id="UP001501480">
    <property type="component" value="Unassembled WGS sequence"/>
</dbReference>
<dbReference type="InterPro" id="IPR013525">
    <property type="entry name" value="ABC2_TM"/>
</dbReference>
<keyword evidence="2 5" id="KW-0812">Transmembrane</keyword>
<feature type="transmembrane region" description="Helical" evidence="5">
    <location>
        <begin position="225"/>
        <end position="246"/>
    </location>
</feature>
<evidence type="ECO:0000313" key="8">
    <source>
        <dbReference type="Proteomes" id="UP001501480"/>
    </source>
</evidence>
<comment type="caution">
    <text evidence="7">The sequence shown here is derived from an EMBL/GenBank/DDBJ whole genome shotgun (WGS) entry which is preliminary data.</text>
</comment>
<keyword evidence="4 5" id="KW-0472">Membrane</keyword>
<keyword evidence="8" id="KW-1185">Reference proteome</keyword>
<evidence type="ECO:0000256" key="4">
    <source>
        <dbReference type="ARBA" id="ARBA00023136"/>
    </source>
</evidence>
<evidence type="ECO:0000259" key="6">
    <source>
        <dbReference type="Pfam" id="PF12698"/>
    </source>
</evidence>
<organism evidence="7 8">
    <name type="scientific">Aeromicrobium halocynthiae</name>
    <dbReference type="NCBI Taxonomy" id="560557"/>
    <lineage>
        <taxon>Bacteria</taxon>
        <taxon>Bacillati</taxon>
        <taxon>Actinomycetota</taxon>
        <taxon>Actinomycetes</taxon>
        <taxon>Propionibacteriales</taxon>
        <taxon>Nocardioidaceae</taxon>
        <taxon>Aeromicrobium</taxon>
    </lineage>
</organism>
<protein>
    <recommendedName>
        <fullName evidence="6">ABC-2 type transporter transmembrane domain-containing protein</fullName>
    </recommendedName>
</protein>
<evidence type="ECO:0000256" key="2">
    <source>
        <dbReference type="ARBA" id="ARBA00022692"/>
    </source>
</evidence>
<sequence length="396" mass="41463">MSTTDTTPSTPAWRLVAENEVRTVLRRKSFLITTAISVLVIVVGIVAAGYFADRPQDRTVAVVDDPAAQVVESAEQVGQATNDRLTIEVLRVDDTAAAERAVTDGDADAALLSTDPGFEIVGDDGVPSELAGALTAAASTTALQSNAAEAGVDLADLEQGTEVPERLLDANEDDGLGTATGFVFIIVFFLIAISSGMMIAGAVAQEKESRVVEILAATVPIRDLLWGKIAGHTVIAVGQVVLYLAAGALGLAVSGIDAGLERVGGAIAWYVVFFVLGFMALASLWAVAGALASRQQDLQSTTAPAQALLFIPYFAFFFGNSTVQEVVSMSPIVSAMVMPARMAQEAVPLWQTAVAIAGTVVAMVLIIRVAARVYERTLLRTGDKISYREALTMSAD</sequence>
<feature type="transmembrane region" description="Helical" evidence="5">
    <location>
        <begin position="266"/>
        <end position="287"/>
    </location>
</feature>
<evidence type="ECO:0000256" key="3">
    <source>
        <dbReference type="ARBA" id="ARBA00022989"/>
    </source>
</evidence>
<feature type="transmembrane region" description="Helical" evidence="5">
    <location>
        <begin position="347"/>
        <end position="371"/>
    </location>
</feature>
<dbReference type="PANTHER" id="PTHR43471:SF3">
    <property type="entry name" value="ABC TRANSPORTER PERMEASE PROTEIN NATB"/>
    <property type="match status" value="1"/>
</dbReference>
<evidence type="ECO:0000256" key="5">
    <source>
        <dbReference type="SAM" id="Phobius"/>
    </source>
</evidence>
<evidence type="ECO:0000313" key="7">
    <source>
        <dbReference type="EMBL" id="GAA2070873.1"/>
    </source>
</evidence>
<dbReference type="EMBL" id="BAAAPY010000001">
    <property type="protein sequence ID" value="GAA2070873.1"/>
    <property type="molecule type" value="Genomic_DNA"/>
</dbReference>
<gene>
    <name evidence="7" type="ORF">GCM10009821_05360</name>
</gene>
<keyword evidence="3 5" id="KW-1133">Transmembrane helix</keyword>
<feature type="transmembrane region" description="Helical" evidence="5">
    <location>
        <begin position="182"/>
        <end position="204"/>
    </location>
</feature>
<dbReference type="RefSeq" id="WP_344323960.1">
    <property type="nucleotide sequence ID" value="NZ_BAAAPY010000001.1"/>
</dbReference>
<feature type="domain" description="ABC-2 type transporter transmembrane" evidence="6">
    <location>
        <begin position="28"/>
        <end position="367"/>
    </location>
</feature>
<dbReference type="PANTHER" id="PTHR43471">
    <property type="entry name" value="ABC TRANSPORTER PERMEASE"/>
    <property type="match status" value="1"/>
</dbReference>
<evidence type="ECO:0000256" key="1">
    <source>
        <dbReference type="ARBA" id="ARBA00004141"/>
    </source>
</evidence>
<dbReference type="Pfam" id="PF12698">
    <property type="entry name" value="ABC2_membrane_3"/>
    <property type="match status" value="1"/>
</dbReference>
<name>A0ABN2VSQ3_9ACTN</name>
<accession>A0ABN2VSQ3</accession>